<name>A0A1M5WXX3_9VIBR</name>
<accession>A0A1M5WXX3</accession>
<sequence>MNNKNSDYFTIRRVKPLVILGVLILGSAALFIPNFFELINGMQTMNPVIELEDGLMHLLGCIIALSCLFIITLLTKKKAQSAKSFLMAGSIAGIILIFIFPRIMKFQVDKFIDKNHYLYCKRASYHSGKYDSYVYTSNEEICRSLSKK</sequence>
<dbReference type="EMBL" id="FQXZ01000007">
    <property type="protein sequence ID" value="SHH92407.1"/>
    <property type="molecule type" value="Genomic_DNA"/>
</dbReference>
<gene>
    <name evidence="2" type="ORF">VA7868_00920</name>
</gene>
<feature type="transmembrane region" description="Helical" evidence="1">
    <location>
        <begin position="56"/>
        <end position="74"/>
    </location>
</feature>
<feature type="transmembrane region" description="Helical" evidence="1">
    <location>
        <begin position="17"/>
        <end position="36"/>
    </location>
</feature>
<keyword evidence="1" id="KW-1133">Transmembrane helix</keyword>
<proteinExistence type="predicted"/>
<feature type="transmembrane region" description="Helical" evidence="1">
    <location>
        <begin position="86"/>
        <end position="104"/>
    </location>
</feature>
<keyword evidence="1" id="KW-0812">Transmembrane</keyword>
<dbReference type="AlphaFoldDB" id="A0A1M5WXX3"/>
<organism evidence="2 3">
    <name type="scientific">Vibrio aerogenes CECT 7868</name>
    <dbReference type="NCBI Taxonomy" id="1216006"/>
    <lineage>
        <taxon>Bacteria</taxon>
        <taxon>Pseudomonadati</taxon>
        <taxon>Pseudomonadota</taxon>
        <taxon>Gammaproteobacteria</taxon>
        <taxon>Vibrionales</taxon>
        <taxon>Vibrionaceae</taxon>
        <taxon>Vibrio</taxon>
    </lineage>
</organism>
<evidence type="ECO:0000256" key="1">
    <source>
        <dbReference type="SAM" id="Phobius"/>
    </source>
</evidence>
<dbReference type="RefSeq" id="WP_139281512.1">
    <property type="nucleotide sequence ID" value="NZ_FQXZ01000007.1"/>
</dbReference>
<reference evidence="2 3" key="1">
    <citation type="submission" date="2016-11" db="EMBL/GenBank/DDBJ databases">
        <authorList>
            <person name="Jaros S."/>
            <person name="Januszkiewicz K."/>
            <person name="Wedrychowicz H."/>
        </authorList>
    </citation>
    <scope>NUCLEOTIDE SEQUENCE [LARGE SCALE GENOMIC DNA]</scope>
    <source>
        <strain evidence="2 3">CECT 7868</strain>
    </source>
</reference>
<evidence type="ECO:0000313" key="3">
    <source>
        <dbReference type="Proteomes" id="UP000184608"/>
    </source>
</evidence>
<dbReference type="Proteomes" id="UP000184608">
    <property type="component" value="Unassembled WGS sequence"/>
</dbReference>
<keyword evidence="1" id="KW-0472">Membrane</keyword>
<protein>
    <submittedName>
        <fullName evidence="2">Uncharacterized protein</fullName>
    </submittedName>
</protein>
<evidence type="ECO:0000313" key="2">
    <source>
        <dbReference type="EMBL" id="SHH92407.1"/>
    </source>
</evidence>
<keyword evidence="3" id="KW-1185">Reference proteome</keyword>
<dbReference type="OrthoDB" id="7062448at2"/>